<reference evidence="3" key="1">
    <citation type="submission" date="2019-11" db="EMBL/GenBank/DDBJ databases">
        <title>Microbial mats filling the niche in hypersaline microbial mats.</title>
        <authorList>
            <person name="Wong H.L."/>
            <person name="Macleod F.I."/>
            <person name="White R.A. III"/>
            <person name="Burns B.P."/>
        </authorList>
    </citation>
    <scope>NUCLEOTIDE SEQUENCE</scope>
    <source>
        <strain evidence="3">Rbin_158</strain>
    </source>
</reference>
<proteinExistence type="inferred from homology"/>
<dbReference type="PROSITE" id="PS00061">
    <property type="entry name" value="ADH_SHORT"/>
    <property type="match status" value="1"/>
</dbReference>
<protein>
    <submittedName>
        <fullName evidence="3">SDR family oxidoreductase</fullName>
    </submittedName>
</protein>
<dbReference type="AlphaFoldDB" id="A0A9D5Q758"/>
<dbReference type="Pfam" id="PF13561">
    <property type="entry name" value="adh_short_C2"/>
    <property type="match status" value="1"/>
</dbReference>
<evidence type="ECO:0000313" key="4">
    <source>
        <dbReference type="Proteomes" id="UP000649604"/>
    </source>
</evidence>
<evidence type="ECO:0000256" key="2">
    <source>
        <dbReference type="ARBA" id="ARBA00023002"/>
    </source>
</evidence>
<dbReference type="InterPro" id="IPR020904">
    <property type="entry name" value="Sc_DH/Rdtase_CS"/>
</dbReference>
<dbReference type="GO" id="GO:0016491">
    <property type="term" value="F:oxidoreductase activity"/>
    <property type="evidence" value="ECO:0007669"/>
    <property type="project" value="UniProtKB-KW"/>
</dbReference>
<dbReference type="InterPro" id="IPR036291">
    <property type="entry name" value="NAD(P)-bd_dom_sf"/>
</dbReference>
<dbReference type="Proteomes" id="UP000649604">
    <property type="component" value="Unassembled WGS sequence"/>
</dbReference>
<dbReference type="CDD" id="cd05233">
    <property type="entry name" value="SDR_c"/>
    <property type="match status" value="1"/>
</dbReference>
<comment type="caution">
    <text evidence="3">The sequence shown here is derived from an EMBL/GenBank/DDBJ whole genome shotgun (WGS) entry which is preliminary data.</text>
</comment>
<dbReference type="PRINTS" id="PR00081">
    <property type="entry name" value="GDHRDH"/>
</dbReference>
<accession>A0A9D5Q758</accession>
<dbReference type="EMBL" id="WJJP01000525">
    <property type="protein sequence ID" value="MBD3326098.1"/>
    <property type="molecule type" value="Genomic_DNA"/>
</dbReference>
<keyword evidence="2" id="KW-0560">Oxidoreductase</keyword>
<dbReference type="PANTHER" id="PTHR43639:SF1">
    <property type="entry name" value="SHORT-CHAIN DEHYDROGENASE_REDUCTASE FAMILY PROTEIN"/>
    <property type="match status" value="1"/>
</dbReference>
<dbReference type="Gene3D" id="3.40.50.720">
    <property type="entry name" value="NAD(P)-binding Rossmann-like Domain"/>
    <property type="match status" value="1"/>
</dbReference>
<dbReference type="PRINTS" id="PR00080">
    <property type="entry name" value="SDRFAMILY"/>
</dbReference>
<gene>
    <name evidence="3" type="ORF">GF339_16045</name>
</gene>
<dbReference type="SUPFAM" id="SSF51735">
    <property type="entry name" value="NAD(P)-binding Rossmann-fold domains"/>
    <property type="match status" value="1"/>
</dbReference>
<comment type="similarity">
    <text evidence="1">Belongs to the short-chain dehydrogenases/reductases (SDR) family.</text>
</comment>
<sequence>MNTFCEKAFGLKDRRAVITGAGRGIGRAMAEALAAMGAEVCIHYYTSQKKAQEVVETINANGGKAWAAGADLTDSAATKALFAKVQDRWGALDILVNNTGDLVQRSTTENFTDDLIDTVLKVNLHTTLYASREAIPLLKKGVKPSIINLSSVAAHMGGLNGAALYASTKGAIHTYTRGLAKELAPQIRVNGIAPGLTMTDFQRRHSSEELLEGVAQKTPLQRIGTAEEMAAAAVLLCGDGASFITGEVLEINGGLWVA</sequence>
<evidence type="ECO:0000256" key="1">
    <source>
        <dbReference type="ARBA" id="ARBA00006484"/>
    </source>
</evidence>
<name>A0A9D5Q758_9BACT</name>
<organism evidence="3 4">
    <name type="scientific">candidate division KSB3 bacterium</name>
    <dbReference type="NCBI Taxonomy" id="2044937"/>
    <lineage>
        <taxon>Bacteria</taxon>
        <taxon>candidate division KSB3</taxon>
    </lineage>
</organism>
<evidence type="ECO:0000313" key="3">
    <source>
        <dbReference type="EMBL" id="MBD3326098.1"/>
    </source>
</evidence>
<dbReference type="PANTHER" id="PTHR43639">
    <property type="entry name" value="OXIDOREDUCTASE, SHORT-CHAIN DEHYDROGENASE/REDUCTASE FAMILY (AFU_ORTHOLOGUE AFUA_5G02870)"/>
    <property type="match status" value="1"/>
</dbReference>
<dbReference type="InterPro" id="IPR002347">
    <property type="entry name" value="SDR_fam"/>
</dbReference>
<dbReference type="FunFam" id="3.40.50.720:FF:000084">
    <property type="entry name" value="Short-chain dehydrogenase reductase"/>
    <property type="match status" value="1"/>
</dbReference>